<keyword evidence="1" id="KW-0812">Transmembrane</keyword>
<dbReference type="CDD" id="cd00063">
    <property type="entry name" value="FN3"/>
    <property type="match status" value="1"/>
</dbReference>
<reference evidence="3 4" key="1">
    <citation type="submission" date="2020-06" db="EMBL/GenBank/DDBJ databases">
        <authorList>
            <person name="Grouzdev D.S."/>
        </authorList>
    </citation>
    <scope>NUCLEOTIDE SEQUENCE [LARGE SCALE GENOMIC DNA]</scope>
    <source>
        <strain evidence="3 4">HO-A22</strain>
    </source>
</reference>
<dbReference type="SMART" id="SM00060">
    <property type="entry name" value="FN3"/>
    <property type="match status" value="1"/>
</dbReference>
<dbReference type="InterPro" id="IPR015919">
    <property type="entry name" value="Cadherin-like_sf"/>
</dbReference>
<dbReference type="Proteomes" id="UP000520198">
    <property type="component" value="Unassembled WGS sequence"/>
</dbReference>
<dbReference type="SMART" id="SM00869">
    <property type="entry name" value="Autotransporter"/>
    <property type="match status" value="1"/>
</dbReference>
<feature type="domain" description="Fibronectin type-III" evidence="2">
    <location>
        <begin position="696"/>
        <end position="786"/>
    </location>
</feature>
<organism evidence="3 4">
    <name type="scientific">Ensifer oleiphilus</name>
    <dbReference type="NCBI Taxonomy" id="2742698"/>
    <lineage>
        <taxon>Bacteria</taxon>
        <taxon>Pseudomonadati</taxon>
        <taxon>Pseudomonadota</taxon>
        <taxon>Alphaproteobacteria</taxon>
        <taxon>Hyphomicrobiales</taxon>
        <taxon>Rhizobiaceae</taxon>
        <taxon>Sinorhizobium/Ensifer group</taxon>
        <taxon>Ensifer</taxon>
    </lineage>
</organism>
<dbReference type="SUPFAM" id="SSF81296">
    <property type="entry name" value="E set domains"/>
    <property type="match status" value="1"/>
</dbReference>
<evidence type="ECO:0000256" key="1">
    <source>
        <dbReference type="SAM" id="Phobius"/>
    </source>
</evidence>
<dbReference type="Pfam" id="PF12733">
    <property type="entry name" value="Cadherin-like"/>
    <property type="match status" value="2"/>
</dbReference>
<dbReference type="InterPro" id="IPR005546">
    <property type="entry name" value="Autotransporte_beta"/>
</dbReference>
<dbReference type="SUPFAM" id="SSF103515">
    <property type="entry name" value="Autotransporter"/>
    <property type="match status" value="1"/>
</dbReference>
<dbReference type="SMART" id="SM00429">
    <property type="entry name" value="IPT"/>
    <property type="match status" value="1"/>
</dbReference>
<dbReference type="Gene3D" id="2.60.40.10">
    <property type="entry name" value="Immunoglobulins"/>
    <property type="match status" value="7"/>
</dbReference>
<dbReference type="PANTHER" id="PTHR37494:SF1">
    <property type="entry name" value="STAPHYLOCOCCUS AUREUS SURFACE PROTEIN A"/>
    <property type="match status" value="1"/>
</dbReference>
<dbReference type="Pfam" id="PF05345">
    <property type="entry name" value="He_PIG"/>
    <property type="match status" value="5"/>
</dbReference>
<dbReference type="Gene3D" id="2.60.40.3440">
    <property type="match status" value="3"/>
</dbReference>
<dbReference type="InterPro" id="IPR014756">
    <property type="entry name" value="Ig_E-set"/>
</dbReference>
<keyword evidence="1" id="KW-1133">Transmembrane helix</keyword>
<dbReference type="InterPro" id="IPR036709">
    <property type="entry name" value="Autotransporte_beta_dom_sf"/>
</dbReference>
<dbReference type="Pfam" id="PF17963">
    <property type="entry name" value="Big_9"/>
    <property type="match status" value="4"/>
</dbReference>
<dbReference type="Pfam" id="PF00041">
    <property type="entry name" value="fn3"/>
    <property type="match status" value="1"/>
</dbReference>
<dbReference type="InterPro" id="IPR025883">
    <property type="entry name" value="Cadherin-like_domain"/>
</dbReference>
<evidence type="ECO:0000313" key="3">
    <source>
        <dbReference type="EMBL" id="NVD40693.1"/>
    </source>
</evidence>
<feature type="transmembrane region" description="Helical" evidence="1">
    <location>
        <begin position="60"/>
        <end position="82"/>
    </location>
</feature>
<dbReference type="GO" id="GO:0005509">
    <property type="term" value="F:calcium ion binding"/>
    <property type="evidence" value="ECO:0007669"/>
    <property type="project" value="InterPro"/>
</dbReference>
<evidence type="ECO:0000259" key="2">
    <source>
        <dbReference type="PROSITE" id="PS50853"/>
    </source>
</evidence>
<dbReference type="InterPro" id="IPR036116">
    <property type="entry name" value="FN3_sf"/>
</dbReference>
<dbReference type="SUPFAM" id="SSF49265">
    <property type="entry name" value="Fibronectin type III"/>
    <property type="match status" value="1"/>
</dbReference>
<evidence type="ECO:0000313" key="4">
    <source>
        <dbReference type="Proteomes" id="UP000520198"/>
    </source>
</evidence>
<dbReference type="SUPFAM" id="SSF49313">
    <property type="entry name" value="Cadherin-like"/>
    <property type="match status" value="5"/>
</dbReference>
<name>A0A7Y6Q7V4_9HYPH</name>
<proteinExistence type="predicted"/>
<dbReference type="CDD" id="cd00102">
    <property type="entry name" value="IPT"/>
    <property type="match status" value="1"/>
</dbReference>
<accession>A0A7Y6Q7V4</accession>
<keyword evidence="4" id="KW-1185">Reference proteome</keyword>
<sequence>MTSYLSATAARSRSPAVRRASGGSTSAMLSDDIVQRMCVATPVEALPKAERLRRFWRNQIRLLTALVFLLSSLVAVAGEAFAASKGCEDIVADLNGKDVLALSKTYPKSDFLTTDRLHIDLIRNPSYWDIAYFTAISETGVGYFMTSYEAGVVTGNESASISGQNLVDGGIYVEFINQSPTTVPWRMDVVCVTKSNPLDAALSGLALSSGNLEPAFDTNTLTYTATVANGVSTLGVTPSTPGTTATVKINGVSAVSGTSTAVPLNVGDNTLTIAVTTEDRTVTRTYRVVVTRSAPPTITGVTPSIGSSAGGQSVTITGTNFIGVSTVTFGGTPATTFTVDSTTQITATVPPRTAGPANVTVTTVGNSSVTRANGYTYVAPPIVTAVKPLDTPARTYAIGATLLFDVEFDQHIASNGGPYLKAVFGAVERRINLIGAVFNIMTFSYTVAENDLDEDGIAISSMARGGATITDYNRLVDADITLRNIADTSGIRIDGVRPTVTSINPTATAATFDVTFSEPVTAVDIGKFTLAKTGTAQGTIDSVSGSGSTYQVQIANVSGEGTLALGLSASTGIKDFAGNEMTKAYTGGTPMIVAPPSSDASLSGIGLSHGTLAPAFDAATTSYTVSVGNSVATIAVTPASTHSGAVVSVNGTVVTAPGSLPVNLQVGDNAVSIVVTAQDAVTKTTYDIVVTRAGAAPDAPTAVSAVPGDGEATVSFTAPMNAGTTPISSYTVTSDPGGAVATGGSSPITVKGLANGTVYTFTVTATNSIGPGPASDPSGSVTPKPAPVANAVSATVAANSTANPMTLSLSGGAADTLAIGTQPTHGAAAVSGLAITYTPTPGYSGSDSFTYTATNTTGTSAAATVTITVSAPTLTFSPPAGALPGGTAATAYGGATVTAAAGTAPYTYTVNGTLPDGLTLDPASGLISGTPTTAGDYTFTITATDANNATGTAAYLIAIAVQAPTAGDVSATVAANSAANPITLDLGGGTADTLAIGTQPTHGAAAVSGLAITYTPTPGYSGSDSFTYTATNATGTSNAATVTITVSAPTLSFSPVAGALPGGTAKTAYSGVTVAASAGTAPYIYGVTGTLPDGLTLDPASGLISGTPTTAGDYNFTITATDANNATGTAAYSIAIAVEAPTAGNVSATVAANSTANPVTPDLGGGTADTLTIGTQATHGTASVSGLAITYTPTPGYSGTDSFTYTATNATGTSAAATVTITVTAPTLSFSPSAGTLTAGIVGTAYDVIVAASAGTAPYRYAVASGALPADLALDGVTGRISGMPTTAGSYNFTVTATDANNATGTASYSIAIAIQAPIANDVRATVAANSAANPITLDLSGGAADSVAVSAQPAHGIAAVSGLAITYTPTPGYSGSDSFTYVGTNATGTSPAATVAITVTAPTLTFSPPAGALASGTAGTAYGGGAVTASAGTAPYRYAVTSGQLPAGLALDGATGAITGIPTRAGNHDFTVTATDANNAAGTARYSIAIAAAPVDFTFEPPAGTLPEAMAGENYSQPIAAKGGTGPMLYRLASGALPNGMVLNVSTGQLTGPLAADAGGSYTFTIEVRDSNGATGTASYSVKVQARTITVSDKVVDVPAGSAPPDVYLNRGATGGPFTAAEATFVEPAQAGTASIIQGELAQVGPVAAPVGWYLKFTPNRAYSGQVRVGFRMVSALGTSNTGTVTYNLAFDASNHAAEIDALVRDFVRTRQNLIASTIKVPGLIDRRRMAAGTDTVTTRMTPSTDGVTLGFSTSLAQMEAARDRADGVDQAETSPFNIWLDSTFLMHRRKDDDDRWGNFGMVSLGADYLLSEKALLGLSFHYDRMTDPTDEDAELSGNGWLAGPYASFELGKGIFWDSSLLYGGSSNTIDTTAFDGTFDTRRLLLDTSVKGQWQLDDTTVFTPALRAVYFSETVDDYGVKNGAGDIVDLKGFTEEQLRVSLRAEIARQFTLENDMTLIPKLAGTVGYSGLDGAGVFGSLSAALSLQTAQSWAIDTGLLFNIEGDGETSAGAKVGISGRF</sequence>
<dbReference type="PROSITE" id="PS50853">
    <property type="entry name" value="FN3"/>
    <property type="match status" value="1"/>
</dbReference>
<dbReference type="GO" id="GO:0016020">
    <property type="term" value="C:membrane"/>
    <property type="evidence" value="ECO:0007669"/>
    <property type="project" value="InterPro"/>
</dbReference>
<dbReference type="InterPro" id="IPR013783">
    <property type="entry name" value="Ig-like_fold"/>
</dbReference>
<protein>
    <submittedName>
        <fullName evidence="3">Putative Ig domain-containing protein</fullName>
    </submittedName>
</protein>
<dbReference type="RefSeq" id="WP_176354134.1">
    <property type="nucleotide sequence ID" value="NZ_JABWDU010000003.1"/>
</dbReference>
<dbReference type="Gene3D" id="2.40.128.130">
    <property type="entry name" value="Autotransporter beta-domain"/>
    <property type="match status" value="1"/>
</dbReference>
<dbReference type="InterPro" id="IPR002909">
    <property type="entry name" value="IPT_dom"/>
</dbReference>
<keyword evidence="1" id="KW-0472">Membrane</keyword>
<dbReference type="PANTHER" id="PTHR37494">
    <property type="entry name" value="HEMAGGLUTININ"/>
    <property type="match status" value="1"/>
</dbReference>
<dbReference type="Pfam" id="PF01833">
    <property type="entry name" value="TIG"/>
    <property type="match status" value="1"/>
</dbReference>
<dbReference type="EMBL" id="JABWDU010000003">
    <property type="protein sequence ID" value="NVD40693.1"/>
    <property type="molecule type" value="Genomic_DNA"/>
</dbReference>
<gene>
    <name evidence="3" type="ORF">HT585_17630</name>
</gene>
<comment type="caution">
    <text evidence="3">The sequence shown here is derived from an EMBL/GenBank/DDBJ whole genome shotgun (WGS) entry which is preliminary data.</text>
</comment>
<dbReference type="InterPro" id="IPR003961">
    <property type="entry name" value="FN3_dom"/>
</dbReference>